<feature type="non-terminal residue" evidence="1">
    <location>
        <position position="1"/>
    </location>
</feature>
<sequence>ATNREFLF</sequence>
<comment type="caution">
    <text evidence="1">The sequence shown here is derived from an EMBL/GenBank/DDBJ whole genome shotgun (WGS) entry which is preliminary data.</text>
</comment>
<dbReference type="Proteomes" id="UP000008367">
    <property type="component" value="Unassembled WGS sequence"/>
</dbReference>
<organism evidence="1 2">
    <name type="scientific">Vibrio harveyi</name>
    <name type="common">Beneckea harveyi</name>
    <dbReference type="NCBI Taxonomy" id="669"/>
    <lineage>
        <taxon>Bacteria</taxon>
        <taxon>Pseudomonadati</taxon>
        <taxon>Pseudomonadota</taxon>
        <taxon>Gammaproteobacteria</taxon>
        <taxon>Vibrionales</taxon>
        <taxon>Vibrionaceae</taxon>
        <taxon>Vibrio</taxon>
    </lineage>
</organism>
<dbReference type="EMBL" id="AJSR01000113">
    <property type="protein sequence ID" value="EKM33780.1"/>
    <property type="molecule type" value="Genomic_DNA"/>
</dbReference>
<gene>
    <name evidence="1" type="ORF">VCHENC02_0809B</name>
</gene>
<protein>
    <submittedName>
        <fullName evidence="1">Uncharacterized protein</fullName>
    </submittedName>
</protein>
<proteinExistence type="predicted"/>
<name>A0A454D597_VIBHA</name>
<reference evidence="1 2" key="1">
    <citation type="submission" date="2012-10" db="EMBL/GenBank/DDBJ databases">
        <title>Genome sequence of Vibrio Cholerae HENC-02.</title>
        <authorList>
            <person name="Eppinger M."/>
            <person name="Hasan N.A."/>
            <person name="Sengamalay N."/>
            <person name="Hine E."/>
            <person name="Su Q."/>
            <person name="Daugherty S.C."/>
            <person name="Young S."/>
            <person name="Sadzewicz L."/>
            <person name="Tallon L."/>
            <person name="Cebula T.A."/>
            <person name="Ravel J."/>
            <person name="Colwell R.R."/>
        </authorList>
    </citation>
    <scope>NUCLEOTIDE SEQUENCE [LARGE SCALE GENOMIC DNA]</scope>
    <source>
        <strain evidence="1 2">HENC-02</strain>
    </source>
</reference>
<evidence type="ECO:0000313" key="2">
    <source>
        <dbReference type="Proteomes" id="UP000008367"/>
    </source>
</evidence>
<accession>A0A454D597</accession>
<evidence type="ECO:0000313" key="1">
    <source>
        <dbReference type="EMBL" id="EKM33780.1"/>
    </source>
</evidence>